<evidence type="ECO:0000256" key="3">
    <source>
        <dbReference type="ARBA" id="ARBA00022679"/>
    </source>
</evidence>
<keyword evidence="8" id="KW-0443">Lipid metabolism</keyword>
<keyword evidence="7" id="KW-0460">Magnesium</keyword>
<dbReference type="AlphaFoldDB" id="A0A0R1H6S0"/>
<keyword evidence="5 12" id="KW-0418">Kinase</keyword>
<dbReference type="PANTHER" id="PTHR43290:SF2">
    <property type="entry name" value="MEVALONATE KINASE"/>
    <property type="match status" value="1"/>
</dbReference>
<dbReference type="Proteomes" id="UP000050909">
    <property type="component" value="Unassembled WGS sequence"/>
</dbReference>
<evidence type="ECO:0000259" key="11">
    <source>
        <dbReference type="Pfam" id="PF08544"/>
    </source>
</evidence>
<evidence type="ECO:0000313" key="12">
    <source>
        <dbReference type="EMBL" id="KRK38503.1"/>
    </source>
</evidence>
<dbReference type="SUPFAM" id="SSF55060">
    <property type="entry name" value="GHMP Kinase, C-terminal domain"/>
    <property type="match status" value="1"/>
</dbReference>
<protein>
    <submittedName>
        <fullName evidence="12">Mevalonate kinase</fullName>
    </submittedName>
</protein>
<dbReference type="InterPro" id="IPR014721">
    <property type="entry name" value="Ribsml_uS5_D2-typ_fold_subgr"/>
</dbReference>
<dbReference type="GO" id="GO:0005524">
    <property type="term" value="F:ATP binding"/>
    <property type="evidence" value="ECO:0007669"/>
    <property type="project" value="UniProtKB-KW"/>
</dbReference>
<evidence type="ECO:0000313" key="13">
    <source>
        <dbReference type="Proteomes" id="UP000050909"/>
    </source>
</evidence>
<gene>
    <name evidence="12" type="ORF">FC62_GL000189</name>
</gene>
<evidence type="ECO:0000256" key="4">
    <source>
        <dbReference type="ARBA" id="ARBA00022741"/>
    </source>
</evidence>
<keyword evidence="3" id="KW-0808">Transferase</keyword>
<sequence>MIILKSTQITHGKVILIGEHSVVFGYHALALPTPSIQIKTVLTDIKAVTCTLVTNDYTGELSRAPKNFAGIIWTVQAIRQRYSIKSAFELRFEGEIPEERGLGSSAAVALGTIKVMQEHFNLHLTKAEIIELANAAETINHGSASGLDVATVNSNHLVSFSKQSGPTEIRAKLGGFLVIADSGELGNTKEAVQLVSSELRQNPSKNNLMARLDTLATQALTSFEEHDAHSFGKKMTEANEILASFGLTTNRLDELINRAINNGALGSKISGGGLGGIVISLAETRASAQAIQHAQAELSANIWIEEI</sequence>
<accession>A0A0R1H6S0</accession>
<proteinExistence type="predicted"/>
<dbReference type="SUPFAM" id="SSF54211">
    <property type="entry name" value="Ribosomal protein S5 domain 2-like"/>
    <property type="match status" value="1"/>
</dbReference>
<keyword evidence="2" id="KW-0444">Lipid biosynthesis</keyword>
<dbReference type="GO" id="GO:0004496">
    <property type="term" value="F:mevalonate kinase activity"/>
    <property type="evidence" value="ECO:0007669"/>
    <property type="project" value="InterPro"/>
</dbReference>
<dbReference type="Gene3D" id="3.30.230.10">
    <property type="match status" value="1"/>
</dbReference>
<evidence type="ECO:0000256" key="5">
    <source>
        <dbReference type="ARBA" id="ARBA00022777"/>
    </source>
</evidence>
<comment type="caution">
    <text evidence="12">The sequence shown here is derived from an EMBL/GenBank/DDBJ whole genome shotgun (WGS) entry which is preliminary data.</text>
</comment>
<dbReference type="InterPro" id="IPR013750">
    <property type="entry name" value="GHMP_kinase_C_dom"/>
</dbReference>
<dbReference type="InterPro" id="IPR006205">
    <property type="entry name" value="Mev_gal_kin"/>
</dbReference>
<dbReference type="UniPathway" id="UPA00057">
    <property type="reaction ID" value="UER00098"/>
</dbReference>
<evidence type="ECO:0000256" key="2">
    <source>
        <dbReference type="ARBA" id="ARBA00022516"/>
    </source>
</evidence>
<keyword evidence="1" id="KW-0963">Cytoplasm</keyword>
<dbReference type="InterPro" id="IPR006204">
    <property type="entry name" value="GHMP_kinase_N_dom"/>
</dbReference>
<dbReference type="EMBL" id="AZCV01000001">
    <property type="protein sequence ID" value="KRK38503.1"/>
    <property type="molecule type" value="Genomic_DNA"/>
</dbReference>
<evidence type="ECO:0000256" key="7">
    <source>
        <dbReference type="ARBA" id="ARBA00022842"/>
    </source>
</evidence>
<feature type="domain" description="GHMP kinase N-terminal" evidence="10">
    <location>
        <begin position="73"/>
        <end position="151"/>
    </location>
</feature>
<keyword evidence="4" id="KW-0547">Nucleotide-binding</keyword>
<dbReference type="InterPro" id="IPR020568">
    <property type="entry name" value="Ribosomal_Su5_D2-typ_SF"/>
</dbReference>
<dbReference type="PRINTS" id="PR00959">
    <property type="entry name" value="MEVGALKINASE"/>
</dbReference>
<evidence type="ECO:0000256" key="8">
    <source>
        <dbReference type="ARBA" id="ARBA00023098"/>
    </source>
</evidence>
<evidence type="ECO:0000259" key="10">
    <source>
        <dbReference type="Pfam" id="PF00288"/>
    </source>
</evidence>
<dbReference type="PANTHER" id="PTHR43290">
    <property type="entry name" value="MEVALONATE KINASE"/>
    <property type="match status" value="1"/>
</dbReference>
<dbReference type="InterPro" id="IPR036554">
    <property type="entry name" value="GHMP_kinase_C_sf"/>
</dbReference>
<dbReference type="NCBIfam" id="TIGR00549">
    <property type="entry name" value="mevalon_kin"/>
    <property type="match status" value="1"/>
</dbReference>
<evidence type="ECO:0000256" key="9">
    <source>
        <dbReference type="ARBA" id="ARBA00029438"/>
    </source>
</evidence>
<organism evidence="12 13">
    <name type="scientific">Amylolactobacillus amylotrophicus DSM 20534</name>
    <dbReference type="NCBI Taxonomy" id="1423722"/>
    <lineage>
        <taxon>Bacteria</taxon>
        <taxon>Bacillati</taxon>
        <taxon>Bacillota</taxon>
        <taxon>Bacilli</taxon>
        <taxon>Lactobacillales</taxon>
        <taxon>Lactobacillaceae</taxon>
        <taxon>Amylolactobacillus</taxon>
    </lineage>
</organism>
<dbReference type="GO" id="GO:0019287">
    <property type="term" value="P:isopentenyl diphosphate biosynthetic process, mevalonate pathway"/>
    <property type="evidence" value="ECO:0007669"/>
    <property type="project" value="UniProtKB-UniPathway"/>
</dbReference>
<evidence type="ECO:0000256" key="6">
    <source>
        <dbReference type="ARBA" id="ARBA00022840"/>
    </source>
</evidence>
<dbReference type="Pfam" id="PF08544">
    <property type="entry name" value="GHMP_kinases_C"/>
    <property type="match status" value="1"/>
</dbReference>
<feature type="domain" description="GHMP kinase C-terminal" evidence="11">
    <location>
        <begin position="220"/>
        <end position="294"/>
    </location>
</feature>
<dbReference type="Pfam" id="PF00288">
    <property type="entry name" value="GHMP_kinases_N"/>
    <property type="match status" value="1"/>
</dbReference>
<comment type="pathway">
    <text evidence="9">Isoprenoid biosynthesis; isopentenyl diphosphate biosynthesis via mevalonate pathway; isopentenyl diphosphate from (R)-mevalonate: step 1/3.</text>
</comment>
<keyword evidence="13" id="KW-1185">Reference proteome</keyword>
<dbReference type="Gene3D" id="3.30.70.890">
    <property type="entry name" value="GHMP kinase, C-terminal domain"/>
    <property type="match status" value="1"/>
</dbReference>
<evidence type="ECO:0000256" key="1">
    <source>
        <dbReference type="ARBA" id="ARBA00022490"/>
    </source>
</evidence>
<dbReference type="PATRIC" id="fig|1423722.3.peg.193"/>
<name>A0A0R1H6S0_9LACO</name>
<keyword evidence="6" id="KW-0067">ATP-binding</keyword>
<dbReference type="GO" id="GO:0005829">
    <property type="term" value="C:cytosol"/>
    <property type="evidence" value="ECO:0007669"/>
    <property type="project" value="TreeGrafter"/>
</dbReference>
<reference evidence="12 13" key="1">
    <citation type="journal article" date="2015" name="Genome Announc.">
        <title>Expanding the biotechnology potential of lactobacilli through comparative genomics of 213 strains and associated genera.</title>
        <authorList>
            <person name="Sun Z."/>
            <person name="Harris H.M."/>
            <person name="McCann A."/>
            <person name="Guo C."/>
            <person name="Argimon S."/>
            <person name="Zhang W."/>
            <person name="Yang X."/>
            <person name="Jeffery I.B."/>
            <person name="Cooney J.C."/>
            <person name="Kagawa T.F."/>
            <person name="Liu W."/>
            <person name="Song Y."/>
            <person name="Salvetti E."/>
            <person name="Wrobel A."/>
            <person name="Rasinkangas P."/>
            <person name="Parkhill J."/>
            <person name="Rea M.C."/>
            <person name="O'Sullivan O."/>
            <person name="Ritari J."/>
            <person name="Douillard F.P."/>
            <person name="Paul Ross R."/>
            <person name="Yang R."/>
            <person name="Briner A.E."/>
            <person name="Felis G.E."/>
            <person name="de Vos W.M."/>
            <person name="Barrangou R."/>
            <person name="Klaenhammer T.R."/>
            <person name="Caufield P.W."/>
            <person name="Cui Y."/>
            <person name="Zhang H."/>
            <person name="O'Toole P.W."/>
        </authorList>
    </citation>
    <scope>NUCLEOTIDE SEQUENCE [LARGE SCALE GENOMIC DNA]</scope>
    <source>
        <strain evidence="12 13">DSM 20534</strain>
    </source>
</reference>